<dbReference type="InterPro" id="IPR013397">
    <property type="entry name" value="CRISPR-assoc_prot_Csy1"/>
</dbReference>
<dbReference type="OrthoDB" id="9815616at2"/>
<dbReference type="EMBL" id="QPJQ01000005">
    <property type="protein sequence ID" value="RCX07496.1"/>
    <property type="molecule type" value="Genomic_DNA"/>
</dbReference>
<dbReference type="NCBIfam" id="TIGR02564">
    <property type="entry name" value="cas_Csy1"/>
    <property type="match status" value="1"/>
</dbReference>
<protein>
    <submittedName>
        <fullName evidence="1">CRISPR-associated Csy1 family protein</fullName>
    </submittedName>
</protein>
<evidence type="ECO:0000313" key="2">
    <source>
        <dbReference type="Proteomes" id="UP000253506"/>
    </source>
</evidence>
<sequence>MTLEEISLSDKIRDYIDSRKQDRLDKFDKDTQKGVLAASVENVAAYEMERAALRVSEEDRFKPANWLSDAASRANNVHIATHVAKFTYSSAKKCTNVFKPPMLSQGAGYISTLSLKDYSYDVAVDDAKHMDVANLVTLSGGDITFLSLLYTNRDDFFCELGLSKEQSKYCLDCFKSTIKIGIPRSHFLLKQIYWPIQENCYHLLLPMFASSLTQEIYERVQHARFSEEQQEARAARRSEKESDLATIEFPNIAVQTFGGNQPQNISALNSKSKRAGRAYMLSSAPPMWQSQEKPPLKVKSIFRGPFSRKVYGHLIGLKTFLVANLNKRSVWETRAERAHRIDDIVDQLVAYGASVRSFPAGWSSHPDCHLPLHQKLWLDPNRRAFDKEFEDEFDKKEWQGLVAADFARFLNAELEKNSEIATGDVEFVQWKVLTAQELRLVQDDVKGAF</sequence>
<evidence type="ECO:0000313" key="1">
    <source>
        <dbReference type="EMBL" id="RCX07496.1"/>
    </source>
</evidence>
<dbReference type="Pfam" id="PF09611">
    <property type="entry name" value="Cas_Csy1"/>
    <property type="match status" value="1"/>
</dbReference>
<gene>
    <name evidence="1" type="ORF">DFP77_105108</name>
</gene>
<comment type="caution">
    <text evidence="1">The sequence shown here is derived from an EMBL/GenBank/DDBJ whole genome shotgun (WGS) entry which is preliminary data.</text>
</comment>
<proteinExistence type="predicted"/>
<organism evidence="1 2">
    <name type="scientific">Marinomonas foliarum</name>
    <dbReference type="NCBI Taxonomy" id="491950"/>
    <lineage>
        <taxon>Bacteria</taxon>
        <taxon>Pseudomonadati</taxon>
        <taxon>Pseudomonadota</taxon>
        <taxon>Gammaproteobacteria</taxon>
        <taxon>Oceanospirillales</taxon>
        <taxon>Oceanospirillaceae</taxon>
        <taxon>Marinomonas</taxon>
    </lineage>
</organism>
<dbReference type="RefSeq" id="WP_114411031.1">
    <property type="nucleotide sequence ID" value="NZ_QPJQ01000005.1"/>
</dbReference>
<accession>A0A369AGU6</accession>
<name>A0A369AGU6_9GAMM</name>
<dbReference type="AlphaFoldDB" id="A0A369AGU6"/>
<reference evidence="1 2" key="1">
    <citation type="submission" date="2018-07" db="EMBL/GenBank/DDBJ databases">
        <title>Genomic Encyclopedia of Type Strains, Phase III (KMG-III): the genomes of soil and plant-associated and newly described type strains.</title>
        <authorList>
            <person name="Whitman W."/>
        </authorList>
    </citation>
    <scope>NUCLEOTIDE SEQUENCE [LARGE SCALE GENOMIC DNA]</scope>
    <source>
        <strain evidence="1 2">CECT 7731</strain>
    </source>
</reference>
<dbReference type="Proteomes" id="UP000253506">
    <property type="component" value="Unassembled WGS sequence"/>
</dbReference>